<proteinExistence type="predicted"/>
<dbReference type="EMBL" id="CP012159">
    <property type="protein sequence ID" value="AKT43577.1"/>
    <property type="molecule type" value="Genomic_DNA"/>
</dbReference>
<dbReference type="AlphaFoldDB" id="A0A0K1ESG7"/>
<keyword evidence="2" id="KW-1185">Reference proteome</keyword>
<reference evidence="1 2" key="1">
    <citation type="submission" date="2015-07" db="EMBL/GenBank/DDBJ databases">
        <title>Genome analysis of myxobacterium Chondromyces crocatus Cm c5 reveals a high potential for natural compound synthesis and the genetic basis for the loss of fruiting body formation.</title>
        <authorList>
            <person name="Zaburannyi N."/>
            <person name="Bunk B."/>
            <person name="Maier J."/>
            <person name="Overmann J."/>
            <person name="Mueller R."/>
        </authorList>
    </citation>
    <scope>NUCLEOTIDE SEQUENCE [LARGE SCALE GENOMIC DNA]</scope>
    <source>
        <strain evidence="1 2">Cm c5</strain>
    </source>
</reference>
<protein>
    <submittedName>
        <fullName evidence="1">Uncharacterized protein</fullName>
    </submittedName>
</protein>
<evidence type="ECO:0000313" key="2">
    <source>
        <dbReference type="Proteomes" id="UP000067626"/>
    </source>
</evidence>
<sequence length="156" mass="17784">MSAADLDSFTLEEYKSEAVRRSFDQPGHPMSNDIDLLGEPLSREHVEDKDRYRRCRFTYALPLWPELVLVVHGSKEGQSAGVDFAGRHSSKFPPTVSVVHPWHLVDEQVVDWPGLHVVDEWYPMKEDEVLIQVDDGSCARHVLQFDDGLLQEVSRG</sequence>
<dbReference type="Proteomes" id="UP000067626">
    <property type="component" value="Chromosome"/>
</dbReference>
<name>A0A0K1ESG7_CHOCO</name>
<dbReference type="KEGG" id="ccro:CMC5_078100"/>
<evidence type="ECO:0000313" key="1">
    <source>
        <dbReference type="EMBL" id="AKT43577.1"/>
    </source>
</evidence>
<gene>
    <name evidence="1" type="ORF">CMC5_078100</name>
</gene>
<accession>A0A0K1ESG7</accession>
<organism evidence="1 2">
    <name type="scientific">Chondromyces crocatus</name>
    <dbReference type="NCBI Taxonomy" id="52"/>
    <lineage>
        <taxon>Bacteria</taxon>
        <taxon>Pseudomonadati</taxon>
        <taxon>Myxococcota</taxon>
        <taxon>Polyangia</taxon>
        <taxon>Polyangiales</taxon>
        <taxon>Polyangiaceae</taxon>
        <taxon>Chondromyces</taxon>
    </lineage>
</organism>